<feature type="signal peptide" evidence="4">
    <location>
        <begin position="1"/>
        <end position="24"/>
    </location>
</feature>
<dbReference type="Gene3D" id="3.30.1120.10">
    <property type="match status" value="1"/>
</dbReference>
<evidence type="ECO:0000256" key="4">
    <source>
        <dbReference type="SAM" id="SignalP"/>
    </source>
</evidence>
<dbReference type="InterPro" id="IPR017850">
    <property type="entry name" value="Alkaline_phosphatase_core_sf"/>
</dbReference>
<sequence>MNFNKFLKKAAFAASAALIPFSFASDKLPAKKPNIVIILADDMGYSDLGYIGGDIQTPNLDQLAKDGILFTNFYNNAKCAPTRASLLTGLSNHKTGADHATGNIVDYGGLCIAEAFEGEYVNLLIDKWHVKPSPEDLGFDRYFGSPLAPIFFWPTKLKEDSLKTLRVDDKLYTEKDMEVPLEEWYLTSEDTRFANRFIQEEIIDKKSDKPFFMFYASHAPHWPLQALKKDVDLYLDALKDGTDAVRQKRYDFMIKNGIFDKETCKLEPAEKSWDSLSQEQKAYYQRALAVHYAMVHRMDVELGNFFDFLKENGKWDNTLIFFMSDNGASGEGNPTIIPEGGLLGDRGTHARIDRIGAQMCNTPFRGNKSSLNEGGMGTPMIAHWPAGIKNPGSISHQVGHVIDLMPTILDITGIEYPKSYAGRQILAIDGQSLASTLMQGKEFDRQLILQYEANDAVRLGDWKLYRKNKQTNNKTEKSLSKWELYKLKDDRTEQNDLANKFPEKVTEMNKLFEDWEKEVKEIQGEVYVKHPQYSPAEKAKKKAKKNQRKKEKRAKKESE</sequence>
<evidence type="ECO:0000313" key="6">
    <source>
        <dbReference type="EMBL" id="EDM28477.1"/>
    </source>
</evidence>
<proteinExistence type="inferred from homology"/>
<evidence type="ECO:0000256" key="2">
    <source>
        <dbReference type="ARBA" id="ARBA00022801"/>
    </source>
</evidence>
<evidence type="ECO:0000259" key="5">
    <source>
        <dbReference type="Pfam" id="PF00884"/>
    </source>
</evidence>
<dbReference type="SUPFAM" id="SSF53649">
    <property type="entry name" value="Alkaline phosphatase-like"/>
    <property type="match status" value="1"/>
</dbReference>
<dbReference type="RefSeq" id="WP_007277917.1">
    <property type="nucleotide sequence ID" value="NZ_ABCK01000005.1"/>
</dbReference>
<feature type="region of interest" description="Disordered" evidence="3">
    <location>
        <begin position="526"/>
        <end position="559"/>
    </location>
</feature>
<protein>
    <submittedName>
        <fullName evidence="6">Arylsulfatase (Aryl-sulfate sulphohydrolase)</fullName>
    </submittedName>
</protein>
<keyword evidence="4" id="KW-0732">Signal</keyword>
<evidence type="ECO:0000256" key="1">
    <source>
        <dbReference type="ARBA" id="ARBA00008779"/>
    </source>
</evidence>
<feature type="compositionally biased region" description="Basic residues" evidence="3">
    <location>
        <begin position="539"/>
        <end position="553"/>
    </location>
</feature>
<dbReference type="InterPro" id="IPR000917">
    <property type="entry name" value="Sulfatase_N"/>
</dbReference>
<comment type="caution">
    <text evidence="6">The sequence shown here is derived from an EMBL/GenBank/DDBJ whole genome shotgun (WGS) entry which is preliminary data.</text>
</comment>
<dbReference type="PANTHER" id="PTHR42693">
    <property type="entry name" value="ARYLSULFATASE FAMILY MEMBER"/>
    <property type="match status" value="1"/>
</dbReference>
<keyword evidence="7" id="KW-1185">Reference proteome</keyword>
<organism evidence="6 7">
    <name type="scientific">Lentisphaera araneosa HTCC2155</name>
    <dbReference type="NCBI Taxonomy" id="313628"/>
    <lineage>
        <taxon>Bacteria</taxon>
        <taxon>Pseudomonadati</taxon>
        <taxon>Lentisphaerota</taxon>
        <taxon>Lentisphaeria</taxon>
        <taxon>Lentisphaerales</taxon>
        <taxon>Lentisphaeraceae</taxon>
        <taxon>Lentisphaera</taxon>
    </lineage>
</organism>
<dbReference type="GO" id="GO:0004065">
    <property type="term" value="F:arylsulfatase activity"/>
    <property type="evidence" value="ECO:0007669"/>
    <property type="project" value="TreeGrafter"/>
</dbReference>
<name>A6DJ41_9BACT</name>
<dbReference type="eggNOG" id="COG3119">
    <property type="taxonomic scope" value="Bacteria"/>
</dbReference>
<accession>A6DJ41</accession>
<dbReference type="Proteomes" id="UP000004947">
    <property type="component" value="Unassembled WGS sequence"/>
</dbReference>
<dbReference type="AlphaFoldDB" id="A6DJ41"/>
<dbReference type="STRING" id="313628.LNTAR_11191"/>
<dbReference type="EMBL" id="ABCK01000005">
    <property type="protein sequence ID" value="EDM28477.1"/>
    <property type="molecule type" value="Genomic_DNA"/>
</dbReference>
<dbReference type="InterPro" id="IPR050738">
    <property type="entry name" value="Sulfatase"/>
</dbReference>
<evidence type="ECO:0000313" key="7">
    <source>
        <dbReference type="Proteomes" id="UP000004947"/>
    </source>
</evidence>
<feature type="domain" description="Sulfatase N-terminal" evidence="5">
    <location>
        <begin position="33"/>
        <end position="414"/>
    </location>
</feature>
<dbReference type="Pfam" id="PF00884">
    <property type="entry name" value="Sulfatase"/>
    <property type="match status" value="1"/>
</dbReference>
<reference evidence="6 7" key="1">
    <citation type="journal article" date="2010" name="J. Bacteriol.">
        <title>Genome sequence of Lentisphaera araneosa HTCC2155T, the type species of the order Lentisphaerales in the phylum Lentisphaerae.</title>
        <authorList>
            <person name="Thrash J.C."/>
            <person name="Cho J.C."/>
            <person name="Vergin K.L."/>
            <person name="Morris R.M."/>
            <person name="Giovannoni S.J."/>
        </authorList>
    </citation>
    <scope>NUCLEOTIDE SEQUENCE [LARGE SCALE GENOMIC DNA]</scope>
    <source>
        <strain evidence="6 7">HTCC2155</strain>
    </source>
</reference>
<dbReference type="Gene3D" id="3.40.720.10">
    <property type="entry name" value="Alkaline Phosphatase, subunit A"/>
    <property type="match status" value="1"/>
</dbReference>
<keyword evidence="2 6" id="KW-0378">Hydrolase</keyword>
<gene>
    <name evidence="6" type="ORF">LNTAR_11191</name>
</gene>
<comment type="similarity">
    <text evidence="1">Belongs to the sulfatase family.</text>
</comment>
<feature type="chain" id="PRO_5002691149" evidence="4">
    <location>
        <begin position="25"/>
        <end position="559"/>
    </location>
</feature>
<dbReference type="PANTHER" id="PTHR42693:SF53">
    <property type="entry name" value="ENDO-4-O-SULFATASE"/>
    <property type="match status" value="1"/>
</dbReference>
<dbReference type="OrthoDB" id="5901192at2"/>
<evidence type="ECO:0000256" key="3">
    <source>
        <dbReference type="SAM" id="MobiDB-lite"/>
    </source>
</evidence>